<dbReference type="GO" id="GO:0004764">
    <property type="term" value="F:shikimate 3-dehydrogenase (NADP+) activity"/>
    <property type="evidence" value="ECO:0007669"/>
    <property type="project" value="InterPro"/>
</dbReference>
<proteinExistence type="predicted"/>
<dbReference type="OrthoDB" id="204377at2759"/>
<gene>
    <name evidence="2" type="ORF">EHS24_003583</name>
</gene>
<dbReference type="GO" id="GO:0009423">
    <property type="term" value="P:chorismate biosynthetic process"/>
    <property type="evidence" value="ECO:0007669"/>
    <property type="project" value="TreeGrafter"/>
</dbReference>
<dbReference type="Pfam" id="PF08501">
    <property type="entry name" value="Shikimate_dh_N"/>
    <property type="match status" value="1"/>
</dbReference>
<evidence type="ECO:0000313" key="3">
    <source>
        <dbReference type="Proteomes" id="UP000279236"/>
    </source>
</evidence>
<evidence type="ECO:0000259" key="1">
    <source>
        <dbReference type="Pfam" id="PF08501"/>
    </source>
</evidence>
<dbReference type="Proteomes" id="UP000279236">
    <property type="component" value="Unassembled WGS sequence"/>
</dbReference>
<dbReference type="RefSeq" id="XP_028472421.1">
    <property type="nucleotide sequence ID" value="XM_028619247.1"/>
</dbReference>
<keyword evidence="3" id="KW-1185">Reference proteome</keyword>
<dbReference type="InterPro" id="IPR046346">
    <property type="entry name" value="Aminoacid_DH-like_N_sf"/>
</dbReference>
<dbReference type="PANTHER" id="PTHR21089:SF1">
    <property type="entry name" value="BIFUNCTIONAL 3-DEHYDROQUINATE DEHYDRATASE_SHIKIMATE DEHYDROGENASE, CHLOROPLASTIC"/>
    <property type="match status" value="1"/>
</dbReference>
<dbReference type="InterPro" id="IPR036291">
    <property type="entry name" value="NAD(P)-bd_dom_sf"/>
</dbReference>
<dbReference type="InterPro" id="IPR022893">
    <property type="entry name" value="Shikimate_DH_fam"/>
</dbReference>
<organism evidence="2 3">
    <name type="scientific">Apiotrichum porosum</name>
    <dbReference type="NCBI Taxonomy" id="105984"/>
    <lineage>
        <taxon>Eukaryota</taxon>
        <taxon>Fungi</taxon>
        <taxon>Dikarya</taxon>
        <taxon>Basidiomycota</taxon>
        <taxon>Agaricomycotina</taxon>
        <taxon>Tremellomycetes</taxon>
        <taxon>Trichosporonales</taxon>
        <taxon>Trichosporonaceae</taxon>
        <taxon>Apiotrichum</taxon>
    </lineage>
</organism>
<dbReference type="SUPFAM" id="SSF53223">
    <property type="entry name" value="Aminoacid dehydrogenase-like, N-terminal domain"/>
    <property type="match status" value="1"/>
</dbReference>
<reference evidence="2 3" key="1">
    <citation type="submission" date="2018-11" db="EMBL/GenBank/DDBJ databases">
        <title>Genome sequence of Apiotrichum porosum DSM 27194.</title>
        <authorList>
            <person name="Aliyu H."/>
            <person name="Gorte O."/>
            <person name="Ochsenreither K."/>
        </authorList>
    </citation>
    <scope>NUCLEOTIDE SEQUENCE [LARGE SCALE GENOMIC DNA]</scope>
    <source>
        <strain evidence="2 3">DSM 27194</strain>
    </source>
</reference>
<name>A0A427XEY3_9TREE</name>
<dbReference type="GO" id="GO:0019632">
    <property type="term" value="P:shikimate metabolic process"/>
    <property type="evidence" value="ECO:0007669"/>
    <property type="project" value="TreeGrafter"/>
</dbReference>
<dbReference type="STRING" id="105984.A0A427XEY3"/>
<dbReference type="PANTHER" id="PTHR21089">
    <property type="entry name" value="SHIKIMATE DEHYDROGENASE"/>
    <property type="match status" value="1"/>
</dbReference>
<accession>A0A427XEY3</accession>
<dbReference type="InterPro" id="IPR013708">
    <property type="entry name" value="Shikimate_DH-bd_N"/>
</dbReference>
<dbReference type="GeneID" id="39588126"/>
<comment type="caution">
    <text evidence="2">The sequence shown here is derived from an EMBL/GenBank/DDBJ whole genome shotgun (WGS) entry which is preliminary data.</text>
</comment>
<evidence type="ECO:0000313" key="2">
    <source>
        <dbReference type="EMBL" id="RSH77274.1"/>
    </source>
</evidence>
<dbReference type="Gene3D" id="3.40.50.10860">
    <property type="entry name" value="Leucine Dehydrogenase, chain A, domain 1"/>
    <property type="match status" value="1"/>
</dbReference>
<feature type="domain" description="Shikimate dehydrogenase substrate binding N-terminal" evidence="1">
    <location>
        <begin position="11"/>
        <end position="92"/>
    </location>
</feature>
<dbReference type="Gene3D" id="3.40.50.720">
    <property type="entry name" value="NAD(P)-binding Rossmann-like Domain"/>
    <property type="match status" value="1"/>
</dbReference>
<sequence>MSTTQHKDLYLFGFPIAHSASPKFQNFVFDGIGSSSKFAIWSTSKVDQKMLDELRSDSSGGAAVTMPLKTEIIQHLDEISPETYATGACNTIVRVTGDDGKVKLVGTNTDFLGVRNSLLSALSVQHPSVHIGTTARYTPGQASGMVIGGGATTRSAVHALYTLGMNPIFLANRDAKEVHDTIAHFESKSKADDPNRLRLIHLTSVDQVESLLGPTASDRLPGVAMIVGAIPAIAPKSFEERMVYTIATHIFTLPFVAGTETTADSLPVPSPRIFLDMAYKPRMTPLLKIGKALGWQDVGGIQAMIEQGLAQQRMWLKGTASAAVASDESLLPAETVRKVREFIENLPDIIPEGPEVDRSKE</sequence>
<dbReference type="SUPFAM" id="SSF51735">
    <property type="entry name" value="NAD(P)-binding Rossmann-fold domains"/>
    <property type="match status" value="1"/>
</dbReference>
<dbReference type="AlphaFoldDB" id="A0A427XEY3"/>
<dbReference type="EMBL" id="RSCE01000017">
    <property type="protein sequence ID" value="RSH77274.1"/>
    <property type="molecule type" value="Genomic_DNA"/>
</dbReference>
<protein>
    <recommendedName>
        <fullName evidence="1">Shikimate dehydrogenase substrate binding N-terminal domain-containing protein</fullName>
    </recommendedName>
</protein>